<dbReference type="Pfam" id="PF00307">
    <property type="entry name" value="CH"/>
    <property type="match status" value="1"/>
</dbReference>
<evidence type="ECO:0000256" key="5">
    <source>
        <dbReference type="SAM" id="MobiDB-lite"/>
    </source>
</evidence>
<name>A0A3B3DZX8_ORYME</name>
<dbReference type="GO" id="GO:0021923">
    <property type="term" value="P:cell proliferation in hindbrain ventricular zone"/>
    <property type="evidence" value="ECO:0007669"/>
    <property type="project" value="Ensembl"/>
</dbReference>
<evidence type="ECO:0000259" key="7">
    <source>
        <dbReference type="PROSITE" id="PS51460"/>
    </source>
</evidence>
<reference evidence="8" key="2">
    <citation type="submission" date="2025-09" db="UniProtKB">
        <authorList>
            <consortium name="Ensembl"/>
        </authorList>
    </citation>
    <scope>IDENTIFICATION</scope>
</reference>
<dbReference type="GO" id="GO:0008093">
    <property type="term" value="F:cytoskeletal anchor activity"/>
    <property type="evidence" value="ECO:0007669"/>
    <property type="project" value="TreeGrafter"/>
</dbReference>
<dbReference type="InterPro" id="IPR036534">
    <property type="entry name" value="GAR_dom_sf"/>
</dbReference>
<dbReference type="InterPro" id="IPR001715">
    <property type="entry name" value="CH_dom"/>
</dbReference>
<feature type="domain" description="Calponin-homology (CH)" evidence="6">
    <location>
        <begin position="85"/>
        <end position="206"/>
    </location>
</feature>
<feature type="compositionally biased region" description="Low complexity" evidence="5">
    <location>
        <begin position="566"/>
        <end position="586"/>
    </location>
</feature>
<dbReference type="GO" id="GO:0005874">
    <property type="term" value="C:microtubule"/>
    <property type="evidence" value="ECO:0007669"/>
    <property type="project" value="Ensembl"/>
</dbReference>
<feature type="compositionally biased region" description="Polar residues" evidence="5">
    <location>
        <begin position="416"/>
        <end position="425"/>
    </location>
</feature>
<dbReference type="GO" id="GO:0008017">
    <property type="term" value="F:microtubule binding"/>
    <property type="evidence" value="ECO:0007669"/>
    <property type="project" value="InterPro"/>
</dbReference>
<dbReference type="Gene3D" id="3.30.920.20">
    <property type="entry name" value="Gas2-like domain"/>
    <property type="match status" value="1"/>
</dbReference>
<dbReference type="PANTHER" id="PTHR46756">
    <property type="entry name" value="TRANSGELIN"/>
    <property type="match status" value="1"/>
</dbReference>
<dbReference type="GO" id="GO:0021591">
    <property type="term" value="P:ventricular system development"/>
    <property type="evidence" value="ECO:0007669"/>
    <property type="project" value="Ensembl"/>
</dbReference>
<comment type="subcellular location">
    <subcellularLocation>
        <location evidence="1">Cytoplasm</location>
        <location evidence="1">Cytoskeleton</location>
    </subcellularLocation>
</comment>
<evidence type="ECO:0000256" key="4">
    <source>
        <dbReference type="ARBA" id="ARBA00038441"/>
    </source>
</evidence>
<keyword evidence="9" id="KW-1185">Reference proteome</keyword>
<dbReference type="GeneTree" id="ENSGT00940000159389"/>
<dbReference type="GO" id="GO:0051764">
    <property type="term" value="P:actin crosslink formation"/>
    <property type="evidence" value="ECO:0007669"/>
    <property type="project" value="TreeGrafter"/>
</dbReference>
<dbReference type="STRING" id="30732.ENSOMEP00000035678"/>
<feature type="compositionally biased region" description="Low complexity" evidence="5">
    <location>
        <begin position="364"/>
        <end position="382"/>
    </location>
</feature>
<dbReference type="PROSITE" id="PS51460">
    <property type="entry name" value="GAR"/>
    <property type="match status" value="1"/>
</dbReference>
<evidence type="ECO:0000256" key="1">
    <source>
        <dbReference type="ARBA" id="ARBA00004245"/>
    </source>
</evidence>
<feature type="compositionally biased region" description="Polar residues" evidence="5">
    <location>
        <begin position="514"/>
        <end position="526"/>
    </location>
</feature>
<dbReference type="InterPro" id="IPR003108">
    <property type="entry name" value="GAR_dom"/>
</dbReference>
<feature type="compositionally biased region" description="Polar residues" evidence="5">
    <location>
        <begin position="536"/>
        <end position="551"/>
    </location>
</feature>
<dbReference type="GO" id="GO:0031941">
    <property type="term" value="C:filamentous actin"/>
    <property type="evidence" value="ECO:0007669"/>
    <property type="project" value="Ensembl"/>
</dbReference>
<dbReference type="PANTHER" id="PTHR46756:SF7">
    <property type="entry name" value="GAS2-LIKE PROTEIN 3"/>
    <property type="match status" value="1"/>
</dbReference>
<sequence>MREFLPQNFSAESGRPSEPLNEEVNLRSVMAVQGGIQVWYGEKFDAPLVSPRSPRSPLAQRHGPGLADVFQYDQWLAVRHEATLVPMQEDLAIWLSSLLGEEVRAEFFMEELNNGVRLCQLIGVLQAKVAQSCSPAVSKLFPTRKVACKRDASPGSFFARDNTANFLAWCRHMGVEETYLFESEGLVLHKDPRQVCLCLLEIGRIVSKYGVEPPVLVKLEKEIEMEESLLLTDEPPPAVKTFSVCCQHGGLYQPGDPDPDEPPCSCSNRVSIEYLSEGRYRLGDKTIFIRMLHGKHVMVRVGGGWDTLRGFLTKYDPLRVLQFTTLEQKILAFQKGPPGPKGPHSSVAPPPDMDPLAAVDDLISSSSSASSSSSSSSSGSTSKHPPPAGYSCRSYTPSPACTPTLPRKCPAPKKIVQTTPTSSPRKPTMLPLPVTTKPPTPPASVGSSPCLGPRRVQVQRRAATPPIGHSPDPSPAPKGKLRTHGPASKPRSPVCPEPSSKCPKPSSPCGPPSATQAPRSLTTPGPSSRDARPPTGANQRSRLAQRRSGSPASRLRLEAVRRARTATRGAAAPQSRTPTPSSRTASPAPPKPACAPPKGADGTARTRLPTPNKTSAPRPAPGANTSIRANQKAPATTKGAGQNPETAANCKATVKPERAAGVQQRTAANKPTRREEPYFEMNCRRKQWA</sequence>
<evidence type="ECO:0000313" key="8">
    <source>
        <dbReference type="Ensembl" id="ENSOMEP00000035678.1"/>
    </source>
</evidence>
<dbReference type="Ensembl" id="ENSOMET00000036469.1">
    <property type="protein sequence ID" value="ENSOMEP00000035678.1"/>
    <property type="gene ID" value="ENSOMEG00000023057.1"/>
</dbReference>
<dbReference type="InterPro" id="IPR036872">
    <property type="entry name" value="CH_dom_sf"/>
</dbReference>
<dbReference type="PROSITE" id="PS50021">
    <property type="entry name" value="CH"/>
    <property type="match status" value="1"/>
</dbReference>
<reference evidence="8" key="1">
    <citation type="submission" date="2025-08" db="UniProtKB">
        <authorList>
            <consortium name="Ensembl"/>
        </authorList>
    </citation>
    <scope>IDENTIFICATION</scope>
</reference>
<feature type="domain" description="GAR" evidence="7">
    <location>
        <begin position="246"/>
        <end position="319"/>
    </location>
</feature>
<dbReference type="Gene3D" id="1.10.418.10">
    <property type="entry name" value="Calponin-like domain"/>
    <property type="match status" value="1"/>
</dbReference>
<organism evidence="8 9">
    <name type="scientific">Oryzias melastigma</name>
    <name type="common">Marine medaka</name>
    <dbReference type="NCBI Taxonomy" id="30732"/>
    <lineage>
        <taxon>Eukaryota</taxon>
        <taxon>Metazoa</taxon>
        <taxon>Chordata</taxon>
        <taxon>Craniata</taxon>
        <taxon>Vertebrata</taxon>
        <taxon>Euteleostomi</taxon>
        <taxon>Actinopterygii</taxon>
        <taxon>Neopterygii</taxon>
        <taxon>Teleostei</taxon>
        <taxon>Neoteleostei</taxon>
        <taxon>Acanthomorphata</taxon>
        <taxon>Ovalentaria</taxon>
        <taxon>Atherinomorphae</taxon>
        <taxon>Beloniformes</taxon>
        <taxon>Adrianichthyidae</taxon>
        <taxon>Oryziinae</taxon>
        <taxon>Oryzias</taxon>
    </lineage>
</organism>
<accession>A0A3B3DZX8</accession>
<dbReference type="OrthoDB" id="2250192at2759"/>
<dbReference type="PaxDb" id="30732-ENSOMEP00000035678"/>
<dbReference type="RefSeq" id="XP_024150468.1">
    <property type="nucleotide sequence ID" value="XM_024294700.2"/>
</dbReference>
<dbReference type="SMART" id="SM00033">
    <property type="entry name" value="CH"/>
    <property type="match status" value="1"/>
</dbReference>
<evidence type="ECO:0000313" key="9">
    <source>
        <dbReference type="Proteomes" id="UP000261560"/>
    </source>
</evidence>
<protein>
    <submittedName>
        <fullName evidence="8">Growth arrest-specific 2 like 3</fullName>
    </submittedName>
</protein>
<proteinExistence type="inferred from homology"/>
<evidence type="ECO:0000259" key="6">
    <source>
        <dbReference type="PROSITE" id="PS50021"/>
    </source>
</evidence>
<evidence type="ECO:0000256" key="3">
    <source>
        <dbReference type="ARBA" id="ARBA00023212"/>
    </source>
</evidence>
<dbReference type="SUPFAM" id="SSF143575">
    <property type="entry name" value="GAS2 domain-like"/>
    <property type="match status" value="1"/>
</dbReference>
<feature type="compositionally biased region" description="Low complexity" evidence="5">
    <location>
        <begin position="426"/>
        <end position="435"/>
    </location>
</feature>
<dbReference type="CTD" id="283431"/>
<dbReference type="KEGG" id="oml:112160276"/>
<dbReference type="SUPFAM" id="SSF47576">
    <property type="entry name" value="Calponin-homology domain, CH-domain"/>
    <property type="match status" value="1"/>
</dbReference>
<evidence type="ECO:0000256" key="2">
    <source>
        <dbReference type="ARBA" id="ARBA00022490"/>
    </source>
</evidence>
<keyword evidence="3" id="KW-0206">Cytoskeleton</keyword>
<feature type="region of interest" description="Disordered" evidence="5">
    <location>
        <begin position="333"/>
        <end position="689"/>
    </location>
</feature>
<dbReference type="GO" id="GO:0051015">
    <property type="term" value="F:actin filament binding"/>
    <property type="evidence" value="ECO:0007669"/>
    <property type="project" value="TreeGrafter"/>
</dbReference>
<keyword evidence="2" id="KW-0963">Cytoplasm</keyword>
<feature type="region of interest" description="Disordered" evidence="5">
    <location>
        <begin position="1"/>
        <end position="20"/>
    </location>
</feature>
<dbReference type="SMART" id="SM00243">
    <property type="entry name" value="GAS2"/>
    <property type="match status" value="1"/>
</dbReference>
<dbReference type="GeneID" id="112160276"/>
<comment type="similarity">
    <text evidence="4">Belongs to the GAS2 family.</text>
</comment>
<dbReference type="AlphaFoldDB" id="A0A3B3DZX8"/>
<dbReference type="Proteomes" id="UP000261560">
    <property type="component" value="Unplaced"/>
</dbReference>
<feature type="compositionally biased region" description="Low complexity" evidence="5">
    <location>
        <begin position="492"/>
        <end position="504"/>
    </location>
</feature>
<dbReference type="Pfam" id="PF02187">
    <property type="entry name" value="GAS2"/>
    <property type="match status" value="1"/>
</dbReference>